<reference evidence="2" key="1">
    <citation type="submission" date="2022-01" db="EMBL/GenBank/DDBJ databases">
        <title>Antribacter sp. nov., isolated from Guizhou of China.</title>
        <authorList>
            <person name="Chengliang C."/>
            <person name="Ya Z."/>
        </authorList>
    </citation>
    <scope>NUCLEOTIDE SEQUENCE</scope>
    <source>
        <strain evidence="2">KLBMP 9083</strain>
    </source>
</reference>
<dbReference type="AlphaFoldDB" id="A0AA41QHE1"/>
<dbReference type="PANTHER" id="PTHR43471">
    <property type="entry name" value="ABC TRANSPORTER PERMEASE"/>
    <property type="match status" value="1"/>
</dbReference>
<dbReference type="GO" id="GO:0140359">
    <property type="term" value="F:ABC-type transporter activity"/>
    <property type="evidence" value="ECO:0007669"/>
    <property type="project" value="InterPro"/>
</dbReference>
<feature type="transmembrane region" description="Helical" evidence="1">
    <location>
        <begin position="52"/>
        <end position="76"/>
    </location>
</feature>
<dbReference type="Proteomes" id="UP001165405">
    <property type="component" value="Unassembled WGS sequence"/>
</dbReference>
<evidence type="ECO:0000313" key="2">
    <source>
        <dbReference type="EMBL" id="MCF4123173.1"/>
    </source>
</evidence>
<proteinExistence type="predicted"/>
<name>A0AA41QHE1_9MICO</name>
<keyword evidence="1" id="KW-0472">Membrane</keyword>
<accession>A0AA41QHE1</accession>
<comment type="caution">
    <text evidence="2">The sequence shown here is derived from an EMBL/GenBank/DDBJ whole genome shotgun (WGS) entry which is preliminary data.</text>
</comment>
<dbReference type="EMBL" id="JAKGSG010000055">
    <property type="protein sequence ID" value="MCF4123173.1"/>
    <property type="molecule type" value="Genomic_DNA"/>
</dbReference>
<sequence>MSVTVETPAAPDAGPAAPAGRGTWAVSFEGLRTVARLELRQRIRSTRWKTALVVWFLVIGGITLLTTGAFSTMTSAYPQDEDPYGGTIYSIVVCFVLFLGLLVAPTLSAASINGDRNAGTLATLQVTLLSPAEIVLGKLLAAWAAALAFLVVSVPFILWALLAGGVDPLSLVTTLLMLAVVLGVVCAIGLGFSALVSKTSGSAVLTYLTIGSLTVVLPIVFGLLVPVTTTEEEVRVWNVPPTYSWEDTEPPACEWTTERIGVWHSERTWWLLAPNPFVVVADAQPLGDDPEQMAEEANILAMLQYGVRYARTGPAPEQDYCSWYGEDAAAASPVEEVEPTDALVWPWGLGLQLLLAAGGVVIAVNRLRIPYDTLPRDTRVA</sequence>
<dbReference type="Pfam" id="PF12679">
    <property type="entry name" value="ABC2_membrane_2"/>
    <property type="match status" value="1"/>
</dbReference>
<dbReference type="RefSeq" id="WP_236090985.1">
    <property type="nucleotide sequence ID" value="NZ_JAKGSG010000055.1"/>
</dbReference>
<evidence type="ECO:0000256" key="1">
    <source>
        <dbReference type="SAM" id="Phobius"/>
    </source>
</evidence>
<protein>
    <submittedName>
        <fullName evidence="2">ABC transporter permease</fullName>
    </submittedName>
</protein>
<keyword evidence="1" id="KW-1133">Transmembrane helix</keyword>
<keyword evidence="1" id="KW-0812">Transmembrane</keyword>
<keyword evidence="3" id="KW-1185">Reference proteome</keyword>
<evidence type="ECO:0000313" key="3">
    <source>
        <dbReference type="Proteomes" id="UP001165405"/>
    </source>
</evidence>
<organism evidence="2 3">
    <name type="scientific">Antribacter soli</name>
    <dbReference type="NCBI Taxonomy" id="2910976"/>
    <lineage>
        <taxon>Bacteria</taxon>
        <taxon>Bacillati</taxon>
        <taxon>Actinomycetota</taxon>
        <taxon>Actinomycetes</taxon>
        <taxon>Micrococcales</taxon>
        <taxon>Promicromonosporaceae</taxon>
        <taxon>Antribacter</taxon>
    </lineage>
</organism>
<dbReference type="GO" id="GO:0005886">
    <property type="term" value="C:plasma membrane"/>
    <property type="evidence" value="ECO:0007669"/>
    <property type="project" value="UniProtKB-SubCell"/>
</dbReference>
<feature type="transmembrane region" description="Helical" evidence="1">
    <location>
        <begin position="204"/>
        <end position="225"/>
    </location>
</feature>
<feature type="transmembrane region" description="Helical" evidence="1">
    <location>
        <begin position="88"/>
        <end position="107"/>
    </location>
</feature>
<gene>
    <name evidence="2" type="ORF">L1785_19555</name>
</gene>
<feature type="transmembrane region" description="Helical" evidence="1">
    <location>
        <begin position="344"/>
        <end position="364"/>
    </location>
</feature>
<feature type="transmembrane region" description="Helical" evidence="1">
    <location>
        <begin position="168"/>
        <end position="192"/>
    </location>
</feature>
<feature type="transmembrane region" description="Helical" evidence="1">
    <location>
        <begin position="139"/>
        <end position="162"/>
    </location>
</feature>